<evidence type="ECO:0000313" key="2">
    <source>
        <dbReference type="Proteomes" id="UP000639051"/>
    </source>
</evidence>
<reference evidence="1 2" key="1">
    <citation type="submission" date="2021-01" db="EMBL/GenBank/DDBJ databases">
        <title>Genome public.</title>
        <authorList>
            <person name="Liu C."/>
            <person name="Sun Q."/>
        </authorList>
    </citation>
    <scope>NUCLEOTIDE SEQUENCE [LARGE SCALE GENOMIC DNA]</scope>
    <source>
        <strain evidence="1 2">JC656</strain>
    </source>
</reference>
<sequence>MMGPTFEVLEDHPRKGGYRLRLRGRDGVVLADLKGLPSLDAVRRMITEIREVAAQALVVDHTRTA</sequence>
<dbReference type="EMBL" id="JAERRC010000028">
    <property type="protein sequence ID" value="MBL0706257.1"/>
    <property type="molecule type" value="Genomic_DNA"/>
</dbReference>
<organism evidence="1 2">
    <name type="scientific">Sinomonas cellulolyticus</name>
    <dbReference type="NCBI Taxonomy" id="2801916"/>
    <lineage>
        <taxon>Bacteria</taxon>
        <taxon>Bacillati</taxon>
        <taxon>Actinomycetota</taxon>
        <taxon>Actinomycetes</taxon>
        <taxon>Micrococcales</taxon>
        <taxon>Micrococcaceae</taxon>
        <taxon>Sinomonas</taxon>
    </lineage>
</organism>
<gene>
    <name evidence="1" type="ORF">JJE72_12160</name>
</gene>
<accession>A0ABS1K5T7</accession>
<comment type="caution">
    <text evidence="1">The sequence shown here is derived from an EMBL/GenBank/DDBJ whole genome shotgun (WGS) entry which is preliminary data.</text>
</comment>
<dbReference type="RefSeq" id="WP_189694576.1">
    <property type="nucleotide sequence ID" value="NZ_BNCM01000011.1"/>
</dbReference>
<proteinExistence type="predicted"/>
<name>A0ABS1K5T7_9MICC</name>
<keyword evidence="2" id="KW-1185">Reference proteome</keyword>
<evidence type="ECO:0000313" key="1">
    <source>
        <dbReference type="EMBL" id="MBL0706257.1"/>
    </source>
</evidence>
<dbReference type="Gene3D" id="2.30.29.80">
    <property type="match status" value="1"/>
</dbReference>
<dbReference type="InterPro" id="IPR036913">
    <property type="entry name" value="YegP-like_sf"/>
</dbReference>
<protein>
    <submittedName>
        <fullName evidence="1">YegP family protein</fullName>
    </submittedName>
</protein>
<dbReference type="Proteomes" id="UP000639051">
    <property type="component" value="Unassembled WGS sequence"/>
</dbReference>
<dbReference type="SUPFAM" id="SSF160113">
    <property type="entry name" value="YegP-like"/>
    <property type="match status" value="1"/>
</dbReference>